<accession>A0A0S2KFP2</accession>
<dbReference type="Proteomes" id="UP000065641">
    <property type="component" value="Chromosome"/>
</dbReference>
<dbReference type="EMBL" id="CP013189">
    <property type="protein sequence ID" value="ALO47137.1"/>
    <property type="molecule type" value="Genomic_DNA"/>
</dbReference>
<dbReference type="GO" id="GO:0009055">
    <property type="term" value="F:electron transfer activity"/>
    <property type="evidence" value="ECO:0007669"/>
    <property type="project" value="InterPro"/>
</dbReference>
<evidence type="ECO:0000256" key="1">
    <source>
        <dbReference type="SAM" id="SignalP"/>
    </source>
</evidence>
<dbReference type="AlphaFoldDB" id="A0A0S2KFP2"/>
<name>A0A0S2KFP2_9GAMM</name>
<dbReference type="Gene3D" id="1.20.120.10">
    <property type="entry name" value="Cytochrome c/b562"/>
    <property type="match status" value="1"/>
</dbReference>
<evidence type="ECO:0000313" key="2">
    <source>
        <dbReference type="EMBL" id="ALO47137.1"/>
    </source>
</evidence>
<dbReference type="STRING" id="1249552.PS2015_2503"/>
<keyword evidence="1" id="KW-0732">Signal</keyword>
<dbReference type="RefSeq" id="WP_058022556.1">
    <property type="nucleotide sequence ID" value="NZ_CP013189.1"/>
</dbReference>
<protein>
    <submittedName>
        <fullName evidence="2">Recombinase A</fullName>
    </submittedName>
</protein>
<dbReference type="InterPro" id="IPR010980">
    <property type="entry name" value="Cyt_c/b562"/>
</dbReference>
<dbReference type="KEGG" id="pspi:PS2015_2503"/>
<dbReference type="PROSITE" id="PS51257">
    <property type="entry name" value="PROKAR_LIPOPROTEIN"/>
    <property type="match status" value="1"/>
</dbReference>
<dbReference type="GO" id="GO:0022900">
    <property type="term" value="P:electron transport chain"/>
    <property type="evidence" value="ECO:0007669"/>
    <property type="project" value="InterPro"/>
</dbReference>
<gene>
    <name evidence="2" type="ORF">PS2015_2503</name>
</gene>
<feature type="signal peptide" evidence="1">
    <location>
        <begin position="1"/>
        <end position="26"/>
    </location>
</feature>
<dbReference type="GO" id="GO:0005506">
    <property type="term" value="F:iron ion binding"/>
    <property type="evidence" value="ECO:0007669"/>
    <property type="project" value="InterPro"/>
</dbReference>
<reference evidence="2 3" key="1">
    <citation type="submission" date="2015-11" db="EMBL/GenBank/DDBJ databases">
        <authorList>
            <person name="Zhang Y."/>
            <person name="Guo Z."/>
        </authorList>
    </citation>
    <scope>NUCLEOTIDE SEQUENCE [LARGE SCALE GENOMIC DNA]</scope>
    <source>
        <strain evidence="2 3">KCTC 32221</strain>
    </source>
</reference>
<organism evidence="2 3">
    <name type="scientific">Pseudohongiella spirulinae</name>
    <dbReference type="NCBI Taxonomy" id="1249552"/>
    <lineage>
        <taxon>Bacteria</taxon>
        <taxon>Pseudomonadati</taxon>
        <taxon>Pseudomonadota</taxon>
        <taxon>Gammaproteobacteria</taxon>
        <taxon>Pseudomonadales</taxon>
        <taxon>Pseudohongiellaceae</taxon>
        <taxon>Pseudohongiella</taxon>
    </lineage>
</organism>
<feature type="chain" id="PRO_5006601594" evidence="1">
    <location>
        <begin position="27"/>
        <end position="177"/>
    </location>
</feature>
<proteinExistence type="predicted"/>
<keyword evidence="3" id="KW-1185">Reference proteome</keyword>
<dbReference type="GO" id="GO:0020037">
    <property type="term" value="F:heme binding"/>
    <property type="evidence" value="ECO:0007669"/>
    <property type="project" value="InterPro"/>
</dbReference>
<evidence type="ECO:0000313" key="3">
    <source>
        <dbReference type="Proteomes" id="UP000065641"/>
    </source>
</evidence>
<sequence precursor="true">MREQKKSTMLQRLKLGLTGLAMTALAACGGGSETADSGTSEITLPVSLNEVMVALINDAADPIWAAMWNNPQTDRDWRQLERLAYQIEIGGSLLVFPGTGPLDEAWTSNPRWRELASQLSQDGARAVNAVRSRNFDLMQRAGDQLIETCETCHREFKPDLPTMDMFGELPQLPPVSL</sequence>
<dbReference type="SUPFAM" id="SSF47175">
    <property type="entry name" value="Cytochromes"/>
    <property type="match status" value="1"/>
</dbReference>